<gene>
    <name evidence="3" type="ORF">H9698_09825</name>
</gene>
<dbReference type="NCBIfam" id="NF009150">
    <property type="entry name" value="PRK12497.1-3"/>
    <property type="match status" value="1"/>
</dbReference>
<comment type="caution">
    <text evidence="3">The sequence shown here is derived from an EMBL/GenBank/DDBJ whole genome shotgun (WGS) entry which is preliminary data.</text>
</comment>
<dbReference type="PANTHER" id="PTHR34039">
    <property type="entry name" value="UPF0102 PROTEIN YRAN"/>
    <property type="match status" value="1"/>
</dbReference>
<dbReference type="HAMAP" id="MF_00048">
    <property type="entry name" value="UPF0102"/>
    <property type="match status" value="1"/>
</dbReference>
<dbReference type="EMBL" id="DWWA01000051">
    <property type="protein sequence ID" value="HJC73073.1"/>
    <property type="molecule type" value="Genomic_DNA"/>
</dbReference>
<dbReference type="Proteomes" id="UP000823918">
    <property type="component" value="Unassembled WGS sequence"/>
</dbReference>
<proteinExistence type="inferred from homology"/>
<dbReference type="InterPro" id="IPR011335">
    <property type="entry name" value="Restrct_endonuc-II-like"/>
</dbReference>
<organism evidence="3 4">
    <name type="scientific">Candidatus Ruthenibacterium merdavium</name>
    <dbReference type="NCBI Taxonomy" id="2838752"/>
    <lineage>
        <taxon>Bacteria</taxon>
        <taxon>Bacillati</taxon>
        <taxon>Bacillota</taxon>
        <taxon>Clostridia</taxon>
        <taxon>Eubacteriales</taxon>
        <taxon>Oscillospiraceae</taxon>
        <taxon>Ruthenibacterium</taxon>
    </lineage>
</organism>
<dbReference type="Pfam" id="PF02021">
    <property type="entry name" value="UPF0102"/>
    <property type="match status" value="1"/>
</dbReference>
<evidence type="ECO:0000313" key="3">
    <source>
        <dbReference type="EMBL" id="HJC73073.1"/>
    </source>
</evidence>
<dbReference type="GO" id="GO:0003676">
    <property type="term" value="F:nucleic acid binding"/>
    <property type="evidence" value="ECO:0007669"/>
    <property type="project" value="InterPro"/>
</dbReference>
<dbReference type="Gene3D" id="3.40.1350.10">
    <property type="match status" value="1"/>
</dbReference>
<dbReference type="AlphaFoldDB" id="A0A9D2Q6Y3"/>
<reference evidence="3" key="2">
    <citation type="submission" date="2021-04" db="EMBL/GenBank/DDBJ databases">
        <authorList>
            <person name="Gilroy R."/>
        </authorList>
    </citation>
    <scope>NUCLEOTIDE SEQUENCE</scope>
    <source>
        <strain evidence="3">5933</strain>
    </source>
</reference>
<name>A0A9D2Q6Y3_9FIRM</name>
<protein>
    <recommendedName>
        <fullName evidence="2">UPF0102 protein H9698_09825</fullName>
    </recommendedName>
</protein>
<evidence type="ECO:0000313" key="4">
    <source>
        <dbReference type="Proteomes" id="UP000823918"/>
    </source>
</evidence>
<dbReference type="InterPro" id="IPR011856">
    <property type="entry name" value="tRNA_endonuc-like_dom_sf"/>
</dbReference>
<dbReference type="PANTHER" id="PTHR34039:SF1">
    <property type="entry name" value="UPF0102 PROTEIN YRAN"/>
    <property type="match status" value="1"/>
</dbReference>
<accession>A0A9D2Q6Y3</accession>
<dbReference type="InterPro" id="IPR003509">
    <property type="entry name" value="UPF0102_YraN-like"/>
</dbReference>
<dbReference type="SUPFAM" id="SSF52980">
    <property type="entry name" value="Restriction endonuclease-like"/>
    <property type="match status" value="1"/>
</dbReference>
<sequence length="118" mass="13241">MDARTLGAYGESLAAAYYRKQGFDIVAANYRTRMGEVDLIVASRKLLVFVEVKTRSRGALAPGRCSVTKTKQKRIIAAAKAYLAAHPEWDCAMRFDVYEVTRQENTVQEVCIENAFMV</sequence>
<dbReference type="NCBIfam" id="TIGR00252">
    <property type="entry name" value="YraN family protein"/>
    <property type="match status" value="1"/>
</dbReference>
<evidence type="ECO:0000256" key="2">
    <source>
        <dbReference type="HAMAP-Rule" id="MF_00048"/>
    </source>
</evidence>
<reference evidence="3" key="1">
    <citation type="journal article" date="2021" name="PeerJ">
        <title>Extensive microbial diversity within the chicken gut microbiome revealed by metagenomics and culture.</title>
        <authorList>
            <person name="Gilroy R."/>
            <person name="Ravi A."/>
            <person name="Getino M."/>
            <person name="Pursley I."/>
            <person name="Horton D.L."/>
            <person name="Alikhan N.F."/>
            <person name="Baker D."/>
            <person name="Gharbi K."/>
            <person name="Hall N."/>
            <person name="Watson M."/>
            <person name="Adriaenssens E.M."/>
            <person name="Foster-Nyarko E."/>
            <person name="Jarju S."/>
            <person name="Secka A."/>
            <person name="Antonio M."/>
            <person name="Oren A."/>
            <person name="Chaudhuri R.R."/>
            <person name="La Ragione R."/>
            <person name="Hildebrand F."/>
            <person name="Pallen M.J."/>
        </authorList>
    </citation>
    <scope>NUCLEOTIDE SEQUENCE</scope>
    <source>
        <strain evidence="3">5933</strain>
    </source>
</reference>
<comment type="similarity">
    <text evidence="1 2">Belongs to the UPF0102 family.</text>
</comment>
<evidence type="ECO:0000256" key="1">
    <source>
        <dbReference type="ARBA" id="ARBA00006738"/>
    </source>
</evidence>